<dbReference type="SMART" id="SM01043">
    <property type="entry name" value="BTAD"/>
    <property type="match status" value="1"/>
</dbReference>
<dbReference type="Proteomes" id="UP000297453">
    <property type="component" value="Unassembled WGS sequence"/>
</dbReference>
<gene>
    <name evidence="3" type="ORF">EHO59_16260</name>
</gene>
<keyword evidence="1" id="KW-0472">Membrane</keyword>
<feature type="transmembrane region" description="Helical" evidence="1">
    <location>
        <begin position="34"/>
        <end position="53"/>
    </location>
</feature>
<evidence type="ECO:0000259" key="2">
    <source>
        <dbReference type="SMART" id="SM01043"/>
    </source>
</evidence>
<feature type="domain" description="Bacterial transcriptional activator" evidence="2">
    <location>
        <begin position="375"/>
        <end position="520"/>
    </location>
</feature>
<dbReference type="InterPro" id="IPR005158">
    <property type="entry name" value="BTAD"/>
</dbReference>
<dbReference type="GO" id="GO:0006355">
    <property type="term" value="P:regulation of DNA-templated transcription"/>
    <property type="evidence" value="ECO:0007669"/>
    <property type="project" value="InterPro"/>
</dbReference>
<evidence type="ECO:0000313" key="3">
    <source>
        <dbReference type="EMBL" id="TGJ99414.1"/>
    </source>
</evidence>
<evidence type="ECO:0000313" key="4">
    <source>
        <dbReference type="Proteomes" id="UP000297453"/>
    </source>
</evidence>
<feature type="transmembrane region" description="Helical" evidence="1">
    <location>
        <begin position="147"/>
        <end position="164"/>
    </location>
</feature>
<dbReference type="Pfam" id="PF07695">
    <property type="entry name" value="7TMR-DISM_7TM"/>
    <property type="match status" value="1"/>
</dbReference>
<dbReference type="OrthoDB" id="343801at2"/>
<keyword evidence="1" id="KW-1133">Transmembrane helix</keyword>
<feature type="transmembrane region" description="Helical" evidence="1">
    <location>
        <begin position="73"/>
        <end position="90"/>
    </location>
</feature>
<sequence length="526" mass="61440">MTYYQLSCYLVVTVLVYRTFHNLVLYFKNRKQAYLLYFALLQVTYGAYLFCFTQTINTENPERALVWERMENVAVPIFATSIALFVNNYKRIFSKDFILLFVFLNILLAGLLIHDPNAYTMSVSHPRIFPALGIVIYETDQPIIMQYTYLSGILMIIWTLIKVTTQFLKNRFRNRFLLYGLILFFGSVIVDILVANDILPIPYTSHFSFLVLMFSVDSFLTVNKSEREVRIEFKESISKWLTKPGTSNFAGQDRGDASELRDEKIVKVAKTQNSKKLRVKVLGPLELDLDGKKISAAEYSSKKKLLKLIKLLLVRYGKGIHKEELLENLWPGMSEKNALNSLHALLFRLRKILGNPEAVVFAEDRLYFHPELVEADFVEFEREYEKAGKLLRNKKEEEAITAYRSAQELYKGDFFEFDLYFPESELKREYLRKNLIEIYKSLCEFSQKSGDAGALLSDSESWIRLDDLDERAWRFHFESLQLLDRKNEALRKFEDMKKILKKELGIEPDQETVSLIEKIRVISPVN</sequence>
<feature type="transmembrane region" description="Helical" evidence="1">
    <location>
        <begin position="6"/>
        <end position="27"/>
    </location>
</feature>
<dbReference type="AlphaFoldDB" id="A0A4R9FMG5"/>
<organism evidence="3 4">
    <name type="scientific">Leptospira semungkisensis</name>
    <dbReference type="NCBI Taxonomy" id="2484985"/>
    <lineage>
        <taxon>Bacteria</taxon>
        <taxon>Pseudomonadati</taxon>
        <taxon>Spirochaetota</taxon>
        <taxon>Spirochaetia</taxon>
        <taxon>Leptospirales</taxon>
        <taxon>Leptospiraceae</taxon>
        <taxon>Leptospira</taxon>
    </lineage>
</organism>
<evidence type="ECO:0000256" key="1">
    <source>
        <dbReference type="SAM" id="Phobius"/>
    </source>
</evidence>
<dbReference type="Gene3D" id="1.25.40.10">
    <property type="entry name" value="Tetratricopeptide repeat domain"/>
    <property type="match status" value="1"/>
</dbReference>
<dbReference type="SUPFAM" id="SSF46894">
    <property type="entry name" value="C-terminal effector domain of the bipartite response regulators"/>
    <property type="match status" value="1"/>
</dbReference>
<dbReference type="PANTHER" id="PTHR35807:SF2">
    <property type="entry name" value="TRANSCRIPTIONAL ACTIVATOR DOMAIN"/>
    <property type="match status" value="1"/>
</dbReference>
<accession>A0A4R9FMG5</accession>
<keyword evidence="4" id="KW-1185">Reference proteome</keyword>
<feature type="transmembrane region" description="Helical" evidence="1">
    <location>
        <begin position="176"/>
        <end position="195"/>
    </location>
</feature>
<protein>
    <submittedName>
        <fullName evidence="3">Transcriptional regulator</fullName>
    </submittedName>
</protein>
<dbReference type="InterPro" id="IPR036388">
    <property type="entry name" value="WH-like_DNA-bd_sf"/>
</dbReference>
<dbReference type="InterPro" id="IPR011990">
    <property type="entry name" value="TPR-like_helical_dom_sf"/>
</dbReference>
<dbReference type="Pfam" id="PF03704">
    <property type="entry name" value="BTAD"/>
    <property type="match status" value="1"/>
</dbReference>
<name>A0A4R9FMG5_9LEPT</name>
<dbReference type="InterPro" id="IPR016032">
    <property type="entry name" value="Sig_transdc_resp-reg_C-effctor"/>
</dbReference>
<dbReference type="PANTHER" id="PTHR35807">
    <property type="entry name" value="TRANSCRIPTIONAL REGULATOR REDD-RELATED"/>
    <property type="match status" value="1"/>
</dbReference>
<dbReference type="InterPro" id="IPR051677">
    <property type="entry name" value="AfsR-DnrI-RedD_regulator"/>
</dbReference>
<keyword evidence="1" id="KW-0812">Transmembrane</keyword>
<comment type="caution">
    <text evidence="3">The sequence shown here is derived from an EMBL/GenBank/DDBJ whole genome shotgun (WGS) entry which is preliminary data.</text>
</comment>
<proteinExistence type="predicted"/>
<dbReference type="InterPro" id="IPR011623">
    <property type="entry name" value="7TMR_DISM_rcpt_extracell_dom1"/>
</dbReference>
<dbReference type="EMBL" id="RQEP01000019">
    <property type="protein sequence ID" value="TGJ99414.1"/>
    <property type="molecule type" value="Genomic_DNA"/>
</dbReference>
<dbReference type="CDD" id="cd15831">
    <property type="entry name" value="BTAD"/>
    <property type="match status" value="1"/>
</dbReference>
<dbReference type="GO" id="GO:0003677">
    <property type="term" value="F:DNA binding"/>
    <property type="evidence" value="ECO:0007669"/>
    <property type="project" value="InterPro"/>
</dbReference>
<feature type="transmembrane region" description="Helical" evidence="1">
    <location>
        <begin position="97"/>
        <end position="114"/>
    </location>
</feature>
<dbReference type="RefSeq" id="WP_135589506.1">
    <property type="nucleotide sequence ID" value="NZ_RQEP01000019.1"/>
</dbReference>
<dbReference type="SUPFAM" id="SSF48452">
    <property type="entry name" value="TPR-like"/>
    <property type="match status" value="1"/>
</dbReference>
<reference evidence="3" key="1">
    <citation type="journal article" date="2019" name="PLoS Negl. Trop. Dis.">
        <title>Revisiting the worldwide diversity of Leptospira species in the environment.</title>
        <authorList>
            <person name="Vincent A.T."/>
            <person name="Schiettekatte O."/>
            <person name="Bourhy P."/>
            <person name="Veyrier F.J."/>
            <person name="Picardeau M."/>
        </authorList>
    </citation>
    <scope>NUCLEOTIDE SEQUENCE [LARGE SCALE GENOMIC DNA]</scope>
    <source>
        <strain evidence="3">SSS9</strain>
    </source>
</reference>
<dbReference type="Gene3D" id="1.10.10.10">
    <property type="entry name" value="Winged helix-like DNA-binding domain superfamily/Winged helix DNA-binding domain"/>
    <property type="match status" value="1"/>
</dbReference>